<dbReference type="OMA" id="IVNMSHT"/>
<protein>
    <submittedName>
        <fullName evidence="3">Cadherin-related family member 5-like</fullName>
    </submittedName>
</protein>
<keyword evidence="2" id="KW-0812">Transmembrane</keyword>
<dbReference type="AlphaFoldDB" id="A0A3Q2EDP9"/>
<dbReference type="STRING" id="28743.ENSCVAP00000030648"/>
<name>A0A3Q2EDP9_CYPVA</name>
<evidence type="ECO:0000313" key="3">
    <source>
        <dbReference type="Ensembl" id="ENSCVAP00000030648.1"/>
    </source>
</evidence>
<keyword evidence="2" id="KW-1133">Transmembrane helix</keyword>
<sequence>MQRKADALGPIVLTVLAAQKINTNQFATTTVTISVLVKSLHRPKFEKPLYEGLISSVGSMAMDRNNKDQPLRVLALDEDYAGTGGVNPNIKYSVQDNSDFDFVGDFLFLIKDQPDGMYSLVIVATDTSNDETHTSQLQVEVTSGFTTTTTTLPQSTTGFESTTKSSTKSTTKGTTSVDETTSEVKPTTVPIVSTADTSATIVTASATSGVSTSRPVAPSGGFRSVDMAVLGATLGVLLFLCLLVIGLLVYRMQKGKAAWKKIQEASLFRSSLAQSSSGQKEGIQYTNEAFQKDDDDRSSMGSGGPERRSITTSREPPVQLWNIPPKDEIQSTSSGLRNQLPDDTSDTSSNRADDEKEVKPILTKERKVEEGYKSVWFKEDIDPNAKEEVVIIPENADEESDEEDEKPNQRKSPKVLFADPDLDSGLGVKFDDPANDSESDNEFNIDL</sequence>
<evidence type="ECO:0000256" key="1">
    <source>
        <dbReference type="SAM" id="MobiDB-lite"/>
    </source>
</evidence>
<dbReference type="Ensembl" id="ENSCVAT00000024742.1">
    <property type="protein sequence ID" value="ENSCVAP00000030648.1"/>
    <property type="gene ID" value="ENSCVAG00000019324.1"/>
</dbReference>
<organism evidence="3 4">
    <name type="scientific">Cyprinodon variegatus</name>
    <name type="common">Sheepshead minnow</name>
    <dbReference type="NCBI Taxonomy" id="28743"/>
    <lineage>
        <taxon>Eukaryota</taxon>
        <taxon>Metazoa</taxon>
        <taxon>Chordata</taxon>
        <taxon>Craniata</taxon>
        <taxon>Vertebrata</taxon>
        <taxon>Euteleostomi</taxon>
        <taxon>Actinopterygii</taxon>
        <taxon>Neopterygii</taxon>
        <taxon>Teleostei</taxon>
        <taxon>Neoteleostei</taxon>
        <taxon>Acanthomorphata</taxon>
        <taxon>Ovalentaria</taxon>
        <taxon>Atherinomorphae</taxon>
        <taxon>Cyprinodontiformes</taxon>
        <taxon>Cyprinodontidae</taxon>
        <taxon>Cyprinodon</taxon>
    </lineage>
</organism>
<accession>A0A3Q2EDP9</accession>
<feature type="transmembrane region" description="Helical" evidence="2">
    <location>
        <begin position="227"/>
        <end position="250"/>
    </location>
</feature>
<feature type="compositionally biased region" description="Acidic residues" evidence="1">
    <location>
        <begin position="433"/>
        <end position="447"/>
    </location>
</feature>
<dbReference type="GeneTree" id="ENSGT00940000178524"/>
<feature type="compositionally biased region" description="Basic and acidic residues" evidence="1">
    <location>
        <begin position="351"/>
        <end position="362"/>
    </location>
</feature>
<reference evidence="3" key="1">
    <citation type="submission" date="2025-08" db="UniProtKB">
        <authorList>
            <consortium name="Ensembl"/>
        </authorList>
    </citation>
    <scope>IDENTIFICATION</scope>
</reference>
<feature type="region of interest" description="Disordered" evidence="1">
    <location>
        <begin position="383"/>
        <end position="447"/>
    </location>
</feature>
<feature type="region of interest" description="Disordered" evidence="1">
    <location>
        <begin position="150"/>
        <end position="184"/>
    </location>
</feature>
<keyword evidence="4" id="KW-1185">Reference proteome</keyword>
<keyword evidence="2" id="KW-0472">Membrane</keyword>
<feature type="compositionally biased region" description="Low complexity" evidence="1">
    <location>
        <begin position="150"/>
        <end position="176"/>
    </location>
</feature>
<evidence type="ECO:0000313" key="4">
    <source>
        <dbReference type="Proteomes" id="UP000265020"/>
    </source>
</evidence>
<evidence type="ECO:0000256" key="2">
    <source>
        <dbReference type="SAM" id="Phobius"/>
    </source>
</evidence>
<feature type="region of interest" description="Disordered" evidence="1">
    <location>
        <begin position="289"/>
        <end position="362"/>
    </location>
</feature>
<proteinExistence type="predicted"/>
<feature type="compositionally biased region" description="Acidic residues" evidence="1">
    <location>
        <begin position="395"/>
        <end position="405"/>
    </location>
</feature>
<reference evidence="3" key="2">
    <citation type="submission" date="2025-09" db="UniProtKB">
        <authorList>
            <consortium name="Ensembl"/>
        </authorList>
    </citation>
    <scope>IDENTIFICATION</scope>
</reference>
<dbReference type="Proteomes" id="UP000265020">
    <property type="component" value="Unassembled WGS sequence"/>
</dbReference>